<dbReference type="PANTHER" id="PTHR32114">
    <property type="entry name" value="ABC TRANSPORTER ABCH.3"/>
    <property type="match status" value="1"/>
</dbReference>
<gene>
    <name evidence="3" type="ORF">C4F49_02560</name>
</gene>
<dbReference type="Pfam" id="PF13476">
    <property type="entry name" value="AAA_23"/>
    <property type="match status" value="1"/>
</dbReference>
<proteinExistence type="predicted"/>
<dbReference type="RefSeq" id="WP_196934893.1">
    <property type="nucleotide sequence ID" value="NZ_MU158698.1"/>
</dbReference>
<evidence type="ECO:0000256" key="1">
    <source>
        <dbReference type="SAM" id="Coils"/>
    </source>
</evidence>
<accession>A0A928UVC3</accession>
<comment type="caution">
    <text evidence="3">The sequence shown here is derived from an EMBL/GenBank/DDBJ whole genome shotgun (WGS) entry which is preliminary data.</text>
</comment>
<dbReference type="Proteomes" id="UP000616201">
    <property type="component" value="Unassembled WGS sequence"/>
</dbReference>
<reference evidence="3" key="1">
    <citation type="submission" date="2018-02" db="EMBL/GenBank/DDBJ databases">
        <authorList>
            <person name="Vasarhelyi B.M."/>
            <person name="Deshmukh S."/>
            <person name="Balint B."/>
            <person name="Kukolya J."/>
        </authorList>
    </citation>
    <scope>NUCLEOTIDE SEQUENCE</scope>
    <source>
        <strain evidence="3">KB22</strain>
    </source>
</reference>
<evidence type="ECO:0000313" key="4">
    <source>
        <dbReference type="Proteomes" id="UP000616201"/>
    </source>
</evidence>
<dbReference type="SUPFAM" id="SSF52540">
    <property type="entry name" value="P-loop containing nucleoside triphosphate hydrolases"/>
    <property type="match status" value="1"/>
</dbReference>
<dbReference type="PANTHER" id="PTHR32114:SF2">
    <property type="entry name" value="ABC TRANSPORTER ABCH.3"/>
    <property type="match status" value="1"/>
</dbReference>
<organism evidence="3 4">
    <name type="scientific">Sphingobacterium hungaricum</name>
    <dbReference type="NCBI Taxonomy" id="2082723"/>
    <lineage>
        <taxon>Bacteria</taxon>
        <taxon>Pseudomonadati</taxon>
        <taxon>Bacteroidota</taxon>
        <taxon>Sphingobacteriia</taxon>
        <taxon>Sphingobacteriales</taxon>
        <taxon>Sphingobacteriaceae</taxon>
        <taxon>Sphingobacterium</taxon>
    </lineage>
</organism>
<dbReference type="Gene3D" id="3.40.50.300">
    <property type="entry name" value="P-loop containing nucleotide triphosphate hydrolases"/>
    <property type="match status" value="1"/>
</dbReference>
<sequence length="663" mass="74922">MNILIKTLTLINFKGVKNLTVDFNFITNIYGANASGKTTIFDAFTWMLFGKDSNDRKDFNVKPLNEVGSTKDRTENEVSAILEVNGEDIAIRHIQKEKWTKKRGEEVAEFTGNEHLYFWNEVPVNAGEFQSKVNDLLNENVFKLITNPLYFNSQKWQDQRSVLSEIAGEITDSFLTGKYPELQELLNSLGGKSLTEFKAKISSDKKNIKEQLENIPARIDEADRGKPEPISEEEVKVRIATLQNEYDQLEQAIVDKNEANENENKRIQAVQNKIHALKLEIQNIEASHRSAYNSELSQSNSGVNEDKAKVSQLEAQLRMQESQLNQLEKSHSDQLSRIERDKQDINSRISSLRTLFTSVNGRTLDVNETVCKECGREHESHNIAEIQNKFDERKRQELEGINTQGKGLKGDLEKRDLEINQALEQYEITKSAISTSIKSLTDSLNETKKRIENITSNTVEVKSFESRVMEDDSIAIKTSEISTLQGQLETTPIDYGDLRIKKATVNADLDSEKRKLNTSEQIAKADARIKELKAQEKSLSQQLASLEKQEFAAEKYEKAKSTELENRVNGMFKFAKFKLFNPLINGGEEPTCRTTYNGVPFSDLNTAGKILVGIDIINTLSAHYGVTAPVFLDNRESVSVIPDTAAQTINLIVSPQDEKLRVA</sequence>
<feature type="domain" description="Rad50/SbcC-type AAA" evidence="2">
    <location>
        <begin position="8"/>
        <end position="281"/>
    </location>
</feature>
<dbReference type="AlphaFoldDB" id="A0A928UVC3"/>
<dbReference type="InterPro" id="IPR038729">
    <property type="entry name" value="Rad50/SbcC_AAA"/>
</dbReference>
<evidence type="ECO:0000313" key="3">
    <source>
        <dbReference type="EMBL" id="MBE8712563.1"/>
    </source>
</evidence>
<feature type="coiled-coil region" evidence="1">
    <location>
        <begin position="515"/>
        <end position="549"/>
    </location>
</feature>
<evidence type="ECO:0000259" key="2">
    <source>
        <dbReference type="Pfam" id="PF13476"/>
    </source>
</evidence>
<keyword evidence="4" id="KW-1185">Reference proteome</keyword>
<keyword evidence="1" id="KW-0175">Coiled coil</keyword>
<dbReference type="InterPro" id="IPR027417">
    <property type="entry name" value="P-loop_NTPase"/>
</dbReference>
<protein>
    <recommendedName>
        <fullName evidence="2">Rad50/SbcC-type AAA domain-containing protein</fullName>
    </recommendedName>
</protein>
<name>A0A928UVC3_9SPHI</name>
<dbReference type="EMBL" id="PRDK01000001">
    <property type="protein sequence ID" value="MBE8712563.1"/>
    <property type="molecule type" value="Genomic_DNA"/>
</dbReference>
<dbReference type="Gene3D" id="1.10.287.1490">
    <property type="match status" value="1"/>
</dbReference>
<feature type="coiled-coil region" evidence="1">
    <location>
        <begin position="232"/>
        <end position="330"/>
    </location>
</feature>